<dbReference type="PANTHER" id="PTHR30086:SF19">
    <property type="entry name" value="THREONINE EFFLUX PROTEIN"/>
    <property type="match status" value="1"/>
</dbReference>
<feature type="transmembrane region" description="Helical" evidence="6">
    <location>
        <begin position="69"/>
        <end position="88"/>
    </location>
</feature>
<evidence type="ECO:0000256" key="5">
    <source>
        <dbReference type="ARBA" id="ARBA00023136"/>
    </source>
</evidence>
<feature type="transmembrane region" description="Helical" evidence="6">
    <location>
        <begin position="127"/>
        <end position="143"/>
    </location>
</feature>
<evidence type="ECO:0000256" key="3">
    <source>
        <dbReference type="ARBA" id="ARBA00022692"/>
    </source>
</evidence>
<dbReference type="EMBL" id="QOCE01000048">
    <property type="protein sequence ID" value="RBW50476.1"/>
    <property type="molecule type" value="Genomic_DNA"/>
</dbReference>
<keyword evidence="3 6" id="KW-0812">Transmembrane</keyword>
<feature type="transmembrane region" description="Helical" evidence="6">
    <location>
        <begin position="149"/>
        <end position="170"/>
    </location>
</feature>
<keyword evidence="4 6" id="KW-1133">Transmembrane helix</keyword>
<comment type="subcellular location">
    <subcellularLocation>
        <location evidence="1">Cell membrane</location>
        <topology evidence="1">Multi-pass membrane protein</topology>
    </subcellularLocation>
</comment>
<evidence type="ECO:0000256" key="4">
    <source>
        <dbReference type="ARBA" id="ARBA00022989"/>
    </source>
</evidence>
<proteinExistence type="predicted"/>
<reference evidence="7 8" key="1">
    <citation type="submission" date="2018-07" db="EMBL/GenBank/DDBJ databases">
        <title>Modular assembly of carbohydrate-degrading microbial communities in the ocean.</title>
        <authorList>
            <person name="Enke T.N."/>
            <person name="Datta M.S."/>
            <person name="Schwartzman J.A."/>
            <person name="Cermak N."/>
            <person name="Schmitz D.A."/>
            <person name="Barrere J."/>
            <person name="Cordero O.X."/>
        </authorList>
    </citation>
    <scope>NUCLEOTIDE SEQUENCE [LARGE SCALE GENOMIC DNA]</scope>
    <source>
        <strain evidence="7 8">C3M10</strain>
    </source>
</reference>
<dbReference type="RefSeq" id="WP_113825685.1">
    <property type="nucleotide sequence ID" value="NZ_QOCE01000048.1"/>
</dbReference>
<dbReference type="PANTHER" id="PTHR30086">
    <property type="entry name" value="ARGININE EXPORTER PROTEIN ARGO"/>
    <property type="match status" value="1"/>
</dbReference>
<keyword evidence="5 6" id="KW-0472">Membrane</keyword>
<feature type="transmembrane region" description="Helical" evidence="6">
    <location>
        <begin position="40"/>
        <end position="63"/>
    </location>
</feature>
<dbReference type="Proteomes" id="UP000252706">
    <property type="component" value="Unassembled WGS sequence"/>
</dbReference>
<sequence length="210" mass="22400">MIGPEWAALWLAWIVAGGSPGPATLSIAGTSMNTGRQAGLIFAGGILFGSAAWGLAAAAGMSAVMLANVWLFEMLRYGGAAYLFWLALKSLRSALSADVTITQRAYNGSALQIFSRGALIHLMNPKAILSWASVYSLVLPVSAGPEQVFGLFAFLYSGSILVFLGYAILFSTPRVVAYYLRLRRGFEFTFAGFFGFASLKILTARLESSS</sequence>
<gene>
    <name evidence="7" type="ORF">DS909_21720</name>
</gene>
<keyword evidence="2" id="KW-1003">Cell membrane</keyword>
<dbReference type="GO" id="GO:0005886">
    <property type="term" value="C:plasma membrane"/>
    <property type="evidence" value="ECO:0007669"/>
    <property type="project" value="UniProtKB-SubCell"/>
</dbReference>
<evidence type="ECO:0000256" key="6">
    <source>
        <dbReference type="SAM" id="Phobius"/>
    </source>
</evidence>
<dbReference type="InterPro" id="IPR001123">
    <property type="entry name" value="LeuE-type"/>
</dbReference>
<comment type="caution">
    <text evidence="7">The sequence shown here is derived from an EMBL/GenBank/DDBJ whole genome shotgun (WGS) entry which is preliminary data.</text>
</comment>
<evidence type="ECO:0000256" key="2">
    <source>
        <dbReference type="ARBA" id="ARBA00022475"/>
    </source>
</evidence>
<accession>A0A366WM50</accession>
<organism evidence="7 8">
    <name type="scientific">Phaeobacter gallaeciensis</name>
    <dbReference type="NCBI Taxonomy" id="60890"/>
    <lineage>
        <taxon>Bacteria</taxon>
        <taxon>Pseudomonadati</taxon>
        <taxon>Pseudomonadota</taxon>
        <taxon>Alphaproteobacteria</taxon>
        <taxon>Rhodobacterales</taxon>
        <taxon>Roseobacteraceae</taxon>
        <taxon>Phaeobacter</taxon>
    </lineage>
</organism>
<dbReference type="Pfam" id="PF01810">
    <property type="entry name" value="LysE"/>
    <property type="match status" value="1"/>
</dbReference>
<evidence type="ECO:0000313" key="7">
    <source>
        <dbReference type="EMBL" id="RBW50476.1"/>
    </source>
</evidence>
<evidence type="ECO:0000256" key="1">
    <source>
        <dbReference type="ARBA" id="ARBA00004651"/>
    </source>
</evidence>
<name>A0A366WM50_9RHOB</name>
<dbReference type="GO" id="GO:0015171">
    <property type="term" value="F:amino acid transmembrane transporter activity"/>
    <property type="evidence" value="ECO:0007669"/>
    <property type="project" value="TreeGrafter"/>
</dbReference>
<evidence type="ECO:0000313" key="8">
    <source>
        <dbReference type="Proteomes" id="UP000252706"/>
    </source>
</evidence>
<dbReference type="AlphaFoldDB" id="A0A366WM50"/>
<feature type="transmembrane region" description="Helical" evidence="6">
    <location>
        <begin position="182"/>
        <end position="202"/>
    </location>
</feature>
<dbReference type="OrthoDB" id="7659099at2"/>
<feature type="transmembrane region" description="Helical" evidence="6">
    <location>
        <begin position="6"/>
        <end position="28"/>
    </location>
</feature>
<protein>
    <submittedName>
        <fullName evidence="7">LysE family translocator</fullName>
    </submittedName>
</protein>